<name>A0AAV5MBW5_9ROSI</name>
<dbReference type="PANTHER" id="PTHR46521:SF4">
    <property type="entry name" value="SUCROSE-PHOSPHATASE 2-RELATED"/>
    <property type="match status" value="1"/>
</dbReference>
<dbReference type="InterPro" id="IPR051518">
    <property type="entry name" value="Sucrose_Phosphatase"/>
</dbReference>
<proteinExistence type="predicted"/>
<dbReference type="SUPFAM" id="SSF54427">
    <property type="entry name" value="NTF2-like"/>
    <property type="match status" value="1"/>
</dbReference>
<sequence>MDRLSASARSMIVSDLDHTMDPSAVTVHPSGVEKTLHERIHEMKGWYGDKQGKKLRVWVDRVLSTQIGSSTWLVNFNKWEQQGGRCMVHMGSLGCMYNRRGCKD</sequence>
<dbReference type="Pfam" id="PF08472">
    <property type="entry name" value="S6PP_C"/>
    <property type="match status" value="1"/>
</dbReference>
<evidence type="ECO:0000259" key="1">
    <source>
        <dbReference type="Pfam" id="PF08472"/>
    </source>
</evidence>
<keyword evidence="3" id="KW-1185">Reference proteome</keyword>
<accession>A0AAV5MBW5</accession>
<dbReference type="EMBL" id="BPVZ01000226">
    <property type="protein sequence ID" value="GKV47361.1"/>
    <property type="molecule type" value="Genomic_DNA"/>
</dbReference>
<protein>
    <recommendedName>
        <fullName evidence="1">Sucrose-phosphatase C-terminal domain-containing protein</fullName>
    </recommendedName>
</protein>
<dbReference type="AlphaFoldDB" id="A0AAV5MBW5"/>
<gene>
    <name evidence="2" type="ORF">SLEP1_g54267</name>
</gene>
<dbReference type="Gene3D" id="3.10.450.50">
    <property type="match status" value="1"/>
</dbReference>
<dbReference type="Proteomes" id="UP001054252">
    <property type="component" value="Unassembled WGS sequence"/>
</dbReference>
<evidence type="ECO:0000313" key="3">
    <source>
        <dbReference type="Proteomes" id="UP001054252"/>
    </source>
</evidence>
<comment type="caution">
    <text evidence="2">The sequence shown here is derived from an EMBL/GenBank/DDBJ whole genome shotgun (WGS) entry which is preliminary data.</text>
</comment>
<reference evidence="2 3" key="1">
    <citation type="journal article" date="2021" name="Commun. Biol.">
        <title>The genome of Shorea leprosula (Dipterocarpaceae) highlights the ecological relevance of drought in aseasonal tropical rainforests.</title>
        <authorList>
            <person name="Ng K.K.S."/>
            <person name="Kobayashi M.J."/>
            <person name="Fawcett J.A."/>
            <person name="Hatakeyama M."/>
            <person name="Paape T."/>
            <person name="Ng C.H."/>
            <person name="Ang C.C."/>
            <person name="Tnah L.H."/>
            <person name="Lee C.T."/>
            <person name="Nishiyama T."/>
            <person name="Sese J."/>
            <person name="O'Brien M.J."/>
            <person name="Copetti D."/>
            <person name="Mohd Noor M.I."/>
            <person name="Ong R.C."/>
            <person name="Putra M."/>
            <person name="Sireger I.Z."/>
            <person name="Indrioko S."/>
            <person name="Kosugi Y."/>
            <person name="Izuno A."/>
            <person name="Isagi Y."/>
            <person name="Lee S.L."/>
            <person name="Shimizu K.K."/>
        </authorList>
    </citation>
    <scope>NUCLEOTIDE SEQUENCE [LARGE SCALE GENOMIC DNA]</scope>
    <source>
        <strain evidence="2">214</strain>
    </source>
</reference>
<feature type="domain" description="Sucrose-phosphatase C-terminal" evidence="1">
    <location>
        <begin position="10"/>
        <end position="85"/>
    </location>
</feature>
<dbReference type="GO" id="GO:0005986">
    <property type="term" value="P:sucrose biosynthetic process"/>
    <property type="evidence" value="ECO:0007669"/>
    <property type="project" value="InterPro"/>
</dbReference>
<evidence type="ECO:0000313" key="2">
    <source>
        <dbReference type="EMBL" id="GKV47361.1"/>
    </source>
</evidence>
<dbReference type="InterPro" id="IPR032710">
    <property type="entry name" value="NTF2-like_dom_sf"/>
</dbReference>
<dbReference type="GO" id="GO:0050307">
    <property type="term" value="F:sucrose-phosphate phosphatase activity"/>
    <property type="evidence" value="ECO:0007669"/>
    <property type="project" value="InterPro"/>
</dbReference>
<organism evidence="2 3">
    <name type="scientific">Rubroshorea leprosula</name>
    <dbReference type="NCBI Taxonomy" id="152421"/>
    <lineage>
        <taxon>Eukaryota</taxon>
        <taxon>Viridiplantae</taxon>
        <taxon>Streptophyta</taxon>
        <taxon>Embryophyta</taxon>
        <taxon>Tracheophyta</taxon>
        <taxon>Spermatophyta</taxon>
        <taxon>Magnoliopsida</taxon>
        <taxon>eudicotyledons</taxon>
        <taxon>Gunneridae</taxon>
        <taxon>Pentapetalae</taxon>
        <taxon>rosids</taxon>
        <taxon>malvids</taxon>
        <taxon>Malvales</taxon>
        <taxon>Dipterocarpaceae</taxon>
        <taxon>Rubroshorea</taxon>
    </lineage>
</organism>
<dbReference type="InterPro" id="IPR013679">
    <property type="entry name" value="SPP_C"/>
</dbReference>
<dbReference type="PANTHER" id="PTHR46521">
    <property type="entry name" value="SUCROSE-PHOSPHATASE 2-RELATED"/>
    <property type="match status" value="1"/>
</dbReference>